<name>A0A9P1CSQ1_9DINO</name>
<organism evidence="1">
    <name type="scientific">Cladocopium goreaui</name>
    <dbReference type="NCBI Taxonomy" id="2562237"/>
    <lineage>
        <taxon>Eukaryota</taxon>
        <taxon>Sar</taxon>
        <taxon>Alveolata</taxon>
        <taxon>Dinophyceae</taxon>
        <taxon>Suessiales</taxon>
        <taxon>Symbiodiniaceae</taxon>
        <taxon>Cladocopium</taxon>
    </lineage>
</organism>
<dbReference type="AlphaFoldDB" id="A0A9P1CSQ1"/>
<dbReference type="OrthoDB" id="419017at2759"/>
<dbReference type="EMBL" id="CAMXCT010002275">
    <property type="protein sequence ID" value="CAI3996990.1"/>
    <property type="molecule type" value="Genomic_DNA"/>
</dbReference>
<gene>
    <name evidence="1" type="ORF">C1SCF055_LOCUS23420</name>
</gene>
<proteinExistence type="predicted"/>
<evidence type="ECO:0000313" key="2">
    <source>
        <dbReference type="EMBL" id="CAL4784302.1"/>
    </source>
</evidence>
<protein>
    <submittedName>
        <fullName evidence="2">Cyclic nucleotide-binding domain-containing protein</fullName>
    </submittedName>
</protein>
<keyword evidence="3" id="KW-1185">Reference proteome</keyword>
<sequence>MYFVTGGDLDYWKSALQEPVPVSTGDWLSEIALWVQWRHCGTLSAKCASDAWAPRHDQT</sequence>
<comment type="caution">
    <text evidence="1">The sequence shown here is derived from an EMBL/GenBank/DDBJ whole genome shotgun (WGS) entry which is preliminary data.</text>
</comment>
<reference evidence="2 3" key="2">
    <citation type="submission" date="2024-05" db="EMBL/GenBank/DDBJ databases">
        <authorList>
            <person name="Chen Y."/>
            <person name="Shah S."/>
            <person name="Dougan E. K."/>
            <person name="Thang M."/>
            <person name="Chan C."/>
        </authorList>
    </citation>
    <scope>NUCLEOTIDE SEQUENCE [LARGE SCALE GENOMIC DNA]</scope>
</reference>
<evidence type="ECO:0000313" key="3">
    <source>
        <dbReference type="Proteomes" id="UP001152797"/>
    </source>
</evidence>
<dbReference type="EMBL" id="CAMXCT020002275">
    <property type="protein sequence ID" value="CAL1150365.1"/>
    <property type="molecule type" value="Genomic_DNA"/>
</dbReference>
<accession>A0A9P1CSQ1</accession>
<evidence type="ECO:0000313" key="1">
    <source>
        <dbReference type="EMBL" id="CAI3996990.1"/>
    </source>
</evidence>
<reference evidence="1" key="1">
    <citation type="submission" date="2022-10" db="EMBL/GenBank/DDBJ databases">
        <authorList>
            <person name="Chen Y."/>
            <person name="Dougan E. K."/>
            <person name="Chan C."/>
            <person name="Rhodes N."/>
            <person name="Thang M."/>
        </authorList>
    </citation>
    <scope>NUCLEOTIDE SEQUENCE</scope>
</reference>
<dbReference type="EMBL" id="CAMXCT030002275">
    <property type="protein sequence ID" value="CAL4784302.1"/>
    <property type="molecule type" value="Genomic_DNA"/>
</dbReference>
<dbReference type="Proteomes" id="UP001152797">
    <property type="component" value="Unassembled WGS sequence"/>
</dbReference>